<feature type="compositionally biased region" description="Polar residues" evidence="2">
    <location>
        <begin position="14"/>
        <end position="27"/>
    </location>
</feature>
<sequence length="676" mass="77095">MTVTTLLRGGGRCDSTQQHYIGNNSGLPRQHRNNKDDDAATDDPSSNDKFVENNKNNDEVSYCTATKKRNYNNNNEDNDNYSIPIDDNNNNVIRNNQNNHESSSDENETEKETEKIEPEANYDNDNENSNSNSDSNTNNIITSPPTMIISSGRSSQDGKEKIPMESTLFTWRNRNGDALLTTEAMSITRRCVIEFHPLAYLFSVTTSGTNIKKLSNEYNTKINKLNHDIDDIKNRISCIHEKVNILNKQRRERDEQSKGNNNNGDNNEIYLLVRSVGMWMKRMETKTELIIKIQFSLSILNSLKEIDEICSTQIFWFYSTWRRQNSFISNRHSGDDCGNSSWDYRRVNGNNSNWENQDQNQNDMYKNNENRHLFNGYEKAYQRNIKLSTQITSNLINSSSAAGVTADEKIVRLMEYNYIHCKGCRAIYSRRYCDLFGTEVRCPSKIKARENLITRGVTGEADGSNLVVCFFCTDCFDCFNPSIIKQIRQQKEMKKELDLEELIQDCQKEQQQLSTANNNNSNHGGKQPKKRKKKKKKKQQKKNNNATTPSPSATIITNDNDNDNNDCDFCSSSLATKTTTTETTAQSLDINDGVDGDDLDDLNGPLDSNKSVDYGNEHEKHERITIDDTTSDEMKNSDDDVNSDDPAANDVWVDFLLKTGSIIELNAFMDQTLGKD</sequence>
<feature type="compositionally biased region" description="Basic and acidic residues" evidence="2">
    <location>
        <begin position="615"/>
        <end position="638"/>
    </location>
</feature>
<keyword evidence="4" id="KW-1185">Reference proteome</keyword>
<evidence type="ECO:0000256" key="2">
    <source>
        <dbReference type="SAM" id="MobiDB-lite"/>
    </source>
</evidence>
<keyword evidence="1" id="KW-0175">Coiled coil</keyword>
<reference evidence="3 4" key="1">
    <citation type="submission" date="2016-09" db="EMBL/GenBank/DDBJ databases">
        <title>Extensive genetic diversity and differential bi-allelic expression allows diatom success in the polar Southern Ocean.</title>
        <authorList>
            <consortium name="DOE Joint Genome Institute"/>
            <person name="Mock T."/>
            <person name="Otillar R.P."/>
            <person name="Strauss J."/>
            <person name="Dupont C."/>
            <person name="Frickenhaus S."/>
            <person name="Maumus F."/>
            <person name="Mcmullan M."/>
            <person name="Sanges R."/>
            <person name="Schmutz J."/>
            <person name="Toseland A."/>
            <person name="Valas R."/>
            <person name="Veluchamy A."/>
            <person name="Ward B.J."/>
            <person name="Allen A."/>
            <person name="Barry K."/>
            <person name="Falciatore A."/>
            <person name="Ferrante M."/>
            <person name="Fortunato A.E."/>
            <person name="Gloeckner G."/>
            <person name="Gruber A."/>
            <person name="Hipkin R."/>
            <person name="Janech M."/>
            <person name="Kroth P."/>
            <person name="Leese F."/>
            <person name="Lindquist E."/>
            <person name="Lyon B.R."/>
            <person name="Martin J."/>
            <person name="Mayer C."/>
            <person name="Parker M."/>
            <person name="Quesneville H."/>
            <person name="Raymond J."/>
            <person name="Uhlig C."/>
            <person name="Valentin K.U."/>
            <person name="Worden A.Z."/>
            <person name="Armbrust E.V."/>
            <person name="Bowler C."/>
            <person name="Green B."/>
            <person name="Moulton V."/>
            <person name="Van Oosterhout C."/>
            <person name="Grigoriev I."/>
        </authorList>
    </citation>
    <scope>NUCLEOTIDE SEQUENCE [LARGE SCALE GENOMIC DNA]</scope>
    <source>
        <strain evidence="3 4">CCMP1102</strain>
    </source>
</reference>
<protein>
    <submittedName>
        <fullName evidence="3">Uncharacterized protein</fullName>
    </submittedName>
</protein>
<dbReference type="InParanoid" id="A0A1E7FI72"/>
<dbReference type="Proteomes" id="UP000095751">
    <property type="component" value="Unassembled WGS sequence"/>
</dbReference>
<dbReference type="OrthoDB" id="10648873at2759"/>
<feature type="compositionally biased region" description="Polar residues" evidence="2">
    <location>
        <begin position="510"/>
        <end position="524"/>
    </location>
</feature>
<dbReference type="KEGG" id="fcy:FRACYDRAFT_238300"/>
<feature type="compositionally biased region" description="Polar residues" evidence="2">
    <location>
        <begin position="543"/>
        <end position="557"/>
    </location>
</feature>
<evidence type="ECO:0000256" key="1">
    <source>
        <dbReference type="SAM" id="Coils"/>
    </source>
</evidence>
<organism evidence="3 4">
    <name type="scientific">Fragilariopsis cylindrus CCMP1102</name>
    <dbReference type="NCBI Taxonomy" id="635003"/>
    <lineage>
        <taxon>Eukaryota</taxon>
        <taxon>Sar</taxon>
        <taxon>Stramenopiles</taxon>
        <taxon>Ochrophyta</taxon>
        <taxon>Bacillariophyta</taxon>
        <taxon>Bacillariophyceae</taxon>
        <taxon>Bacillariophycidae</taxon>
        <taxon>Bacillariales</taxon>
        <taxon>Bacillariaceae</taxon>
        <taxon>Fragilariopsis</taxon>
    </lineage>
</organism>
<proteinExistence type="predicted"/>
<feature type="compositionally biased region" description="Basic residues" evidence="2">
    <location>
        <begin position="526"/>
        <end position="541"/>
    </location>
</feature>
<feature type="region of interest" description="Disordered" evidence="2">
    <location>
        <begin position="1"/>
        <end position="162"/>
    </location>
</feature>
<name>A0A1E7FI72_9STRA</name>
<evidence type="ECO:0000313" key="4">
    <source>
        <dbReference type="Proteomes" id="UP000095751"/>
    </source>
</evidence>
<feature type="region of interest" description="Disordered" evidence="2">
    <location>
        <begin position="609"/>
        <end position="647"/>
    </location>
</feature>
<feature type="compositionally biased region" description="Basic and acidic residues" evidence="2">
    <location>
        <begin position="49"/>
        <end position="58"/>
    </location>
</feature>
<feature type="coiled-coil region" evidence="1">
    <location>
        <begin position="215"/>
        <end position="242"/>
    </location>
</feature>
<feature type="compositionally biased region" description="Low complexity" evidence="2">
    <location>
        <begin position="127"/>
        <end position="151"/>
    </location>
</feature>
<accession>A0A1E7FI72</accession>
<dbReference type="EMBL" id="KV784357">
    <property type="protein sequence ID" value="OEU17872.1"/>
    <property type="molecule type" value="Genomic_DNA"/>
</dbReference>
<dbReference type="AlphaFoldDB" id="A0A1E7FI72"/>
<feature type="compositionally biased region" description="Low complexity" evidence="2">
    <location>
        <begin position="88"/>
        <end position="101"/>
    </location>
</feature>
<evidence type="ECO:0000313" key="3">
    <source>
        <dbReference type="EMBL" id="OEU17872.1"/>
    </source>
</evidence>
<gene>
    <name evidence="3" type="ORF">FRACYDRAFT_238300</name>
</gene>
<feature type="region of interest" description="Disordered" evidence="2">
    <location>
        <begin position="510"/>
        <end position="561"/>
    </location>
</feature>